<proteinExistence type="predicted"/>
<reference evidence="1" key="1">
    <citation type="journal article" date="2013" name="Nature">
        <title>Draft genome of the wheat A-genome progenitor Triticum urartu.</title>
        <authorList>
            <person name="Ling H.Q."/>
            <person name="Zhao S."/>
            <person name="Liu D."/>
            <person name="Wang J."/>
            <person name="Sun H."/>
            <person name="Zhang C."/>
            <person name="Fan H."/>
            <person name="Li D."/>
            <person name="Dong L."/>
            <person name="Tao Y."/>
            <person name="Gao C."/>
            <person name="Wu H."/>
            <person name="Li Y."/>
            <person name="Cui Y."/>
            <person name="Guo X."/>
            <person name="Zheng S."/>
            <person name="Wang B."/>
            <person name="Yu K."/>
            <person name="Liang Q."/>
            <person name="Yang W."/>
            <person name="Lou X."/>
            <person name="Chen J."/>
            <person name="Feng M."/>
            <person name="Jian J."/>
            <person name="Zhang X."/>
            <person name="Luo G."/>
            <person name="Jiang Y."/>
            <person name="Liu J."/>
            <person name="Wang Z."/>
            <person name="Sha Y."/>
            <person name="Zhang B."/>
            <person name="Wu H."/>
            <person name="Tang D."/>
            <person name="Shen Q."/>
            <person name="Xue P."/>
            <person name="Zou S."/>
            <person name="Wang X."/>
            <person name="Liu X."/>
            <person name="Wang F."/>
            <person name="Yang Y."/>
            <person name="An X."/>
            <person name="Dong Z."/>
            <person name="Zhang K."/>
            <person name="Zhang X."/>
            <person name="Luo M.C."/>
            <person name="Dvorak J."/>
            <person name="Tong Y."/>
            <person name="Wang J."/>
            <person name="Yang H."/>
            <person name="Li Z."/>
            <person name="Wang D."/>
            <person name="Zhang A."/>
            <person name="Wang J."/>
        </authorList>
    </citation>
    <scope>NUCLEOTIDE SEQUENCE</scope>
</reference>
<accession>M7ZI28</accession>
<dbReference type="AlphaFoldDB" id="M7ZI28"/>
<evidence type="ECO:0000313" key="1">
    <source>
        <dbReference type="EMBL" id="EMS62868.1"/>
    </source>
</evidence>
<sequence length="97" mass="10957">MTTIGKGRWRRPLARARLEEQVAYKVALRSNDRNIGSVENAVTDLACLIVISSLPWIIKAKLSGKGMTQVTAQHQRELFLSVTYCTCHLSIERVCRK</sequence>
<dbReference type="EMBL" id="KD076737">
    <property type="protein sequence ID" value="EMS62868.1"/>
    <property type="molecule type" value="Genomic_DNA"/>
</dbReference>
<organism evidence="1">
    <name type="scientific">Triticum urartu</name>
    <name type="common">Red wild einkorn</name>
    <name type="synonym">Crithodium urartu</name>
    <dbReference type="NCBI Taxonomy" id="4572"/>
    <lineage>
        <taxon>Eukaryota</taxon>
        <taxon>Viridiplantae</taxon>
        <taxon>Streptophyta</taxon>
        <taxon>Embryophyta</taxon>
        <taxon>Tracheophyta</taxon>
        <taxon>Spermatophyta</taxon>
        <taxon>Magnoliopsida</taxon>
        <taxon>Liliopsida</taxon>
        <taxon>Poales</taxon>
        <taxon>Poaceae</taxon>
        <taxon>BOP clade</taxon>
        <taxon>Pooideae</taxon>
        <taxon>Triticodae</taxon>
        <taxon>Triticeae</taxon>
        <taxon>Triticinae</taxon>
        <taxon>Triticum</taxon>
    </lineage>
</organism>
<name>M7ZI28_TRIUA</name>
<protein>
    <submittedName>
        <fullName evidence="1">Uncharacterized protein</fullName>
    </submittedName>
</protein>
<gene>
    <name evidence="1" type="ORF">TRIUR3_31819</name>
</gene>